<dbReference type="AlphaFoldDB" id="A0A1X7A0E1"/>
<evidence type="ECO:0000313" key="1">
    <source>
        <dbReference type="EMBL" id="SLN67037.1"/>
    </source>
</evidence>
<evidence type="ECO:0008006" key="3">
    <source>
        <dbReference type="Google" id="ProtNLM"/>
    </source>
</evidence>
<accession>A0A1X7A0E1</accession>
<proteinExistence type="predicted"/>
<name>A0A1X7A0E1_9RHOB</name>
<dbReference type="CDD" id="cd00761">
    <property type="entry name" value="Glyco_tranf_GTA_type"/>
    <property type="match status" value="1"/>
</dbReference>
<protein>
    <recommendedName>
        <fullName evidence="3">Glycosyl transferase family 2</fullName>
    </recommendedName>
</protein>
<dbReference type="Proteomes" id="UP000193570">
    <property type="component" value="Unassembled WGS sequence"/>
</dbReference>
<gene>
    <name evidence="1" type="ORF">ROJ8625_03422</name>
</gene>
<sequence length="328" mass="35593">MSAAAAEPSRDMDGTEMDQAGSRISIVIVSSGRPSCVNDIVRALNAQSCLPDRILLVVPGPADLDLAALEAGPWPLRVRPEALFAPRGICMQRNAGLEALGPDCGLVAFFDDDYLPERRALARIRAAFDRFGPDVVGLTGVLIADGIGGPGIELSEAEGRLAAWEASDANARLGADGGAILEDTVGLYGCNMIYRRAAIGDIRFDEALPLYGWQEDVDFARRVARARSGRLVKTDAFRGLHRGVKSGRDRNGVRLGYSQIVNIHYLWRTGSLPPGFAAKLALRNFAGNHLRVLRSEPWIDRRGRARGNWIGVRDVFSGRAHPMRALEI</sequence>
<dbReference type="EMBL" id="FWFK01000007">
    <property type="protein sequence ID" value="SLN67037.1"/>
    <property type="molecule type" value="Genomic_DNA"/>
</dbReference>
<reference evidence="1 2" key="1">
    <citation type="submission" date="2017-03" db="EMBL/GenBank/DDBJ databases">
        <authorList>
            <person name="Afonso C.L."/>
            <person name="Miller P.J."/>
            <person name="Scott M.A."/>
            <person name="Spackman E."/>
            <person name="Goraichik I."/>
            <person name="Dimitrov K.M."/>
            <person name="Suarez D.L."/>
            <person name="Swayne D.E."/>
        </authorList>
    </citation>
    <scope>NUCLEOTIDE SEQUENCE [LARGE SCALE GENOMIC DNA]</scope>
    <source>
        <strain evidence="1 2">CECT 8625</strain>
    </source>
</reference>
<dbReference type="SUPFAM" id="SSF53448">
    <property type="entry name" value="Nucleotide-diphospho-sugar transferases"/>
    <property type="match status" value="1"/>
</dbReference>
<organism evidence="1 2">
    <name type="scientific">Roseivivax jejudonensis</name>
    <dbReference type="NCBI Taxonomy" id="1529041"/>
    <lineage>
        <taxon>Bacteria</taxon>
        <taxon>Pseudomonadati</taxon>
        <taxon>Pseudomonadota</taxon>
        <taxon>Alphaproteobacteria</taxon>
        <taxon>Rhodobacterales</taxon>
        <taxon>Roseobacteraceae</taxon>
        <taxon>Roseivivax</taxon>
    </lineage>
</organism>
<dbReference type="Gene3D" id="3.90.550.10">
    <property type="entry name" value="Spore Coat Polysaccharide Biosynthesis Protein SpsA, Chain A"/>
    <property type="match status" value="1"/>
</dbReference>
<evidence type="ECO:0000313" key="2">
    <source>
        <dbReference type="Proteomes" id="UP000193570"/>
    </source>
</evidence>
<keyword evidence="2" id="KW-1185">Reference proteome</keyword>
<dbReference type="InterPro" id="IPR029044">
    <property type="entry name" value="Nucleotide-diphossugar_trans"/>
</dbReference>